<name>A0ABX7MVC3_9GAMM</name>
<sequence length="159" mass="17581">MTAVRELETVLPTIASNSMLRYEAFTRLLALLGSMPDGDTVEIIQTGLGELQWEQLLPEDRERFADHLRHLADQVSPLPVDPPPPVIAGLKPDAPEQSASHGQVSAPEYTRQIPPADEAYDQQRFGEQSRLVEALKETPADMSLQRLLDSLMHGSGDRS</sequence>
<protein>
    <submittedName>
        <fullName evidence="2">Uncharacterized protein</fullName>
    </submittedName>
</protein>
<keyword evidence="3" id="KW-1185">Reference proteome</keyword>
<reference evidence="2 3" key="1">
    <citation type="submission" date="2021-03" db="EMBL/GenBank/DDBJ databases">
        <title>Genome sequencing of Marinobacter sp. LPB0319.</title>
        <authorList>
            <person name="Kim J."/>
        </authorList>
    </citation>
    <scope>NUCLEOTIDE SEQUENCE [LARGE SCALE GENOMIC DNA]</scope>
    <source>
        <strain evidence="2 3">LPB0319</strain>
    </source>
</reference>
<dbReference type="EMBL" id="CP071247">
    <property type="protein sequence ID" value="QSP96330.1"/>
    <property type="molecule type" value="Genomic_DNA"/>
</dbReference>
<evidence type="ECO:0000256" key="1">
    <source>
        <dbReference type="SAM" id="MobiDB-lite"/>
    </source>
</evidence>
<proteinExistence type="predicted"/>
<evidence type="ECO:0000313" key="2">
    <source>
        <dbReference type="EMBL" id="QSP96330.1"/>
    </source>
</evidence>
<gene>
    <name evidence="2" type="ORF">LPB19_08125</name>
</gene>
<accession>A0ABX7MVC3</accession>
<feature type="region of interest" description="Disordered" evidence="1">
    <location>
        <begin position="74"/>
        <end position="128"/>
    </location>
</feature>
<evidence type="ECO:0000313" key="3">
    <source>
        <dbReference type="Proteomes" id="UP000663555"/>
    </source>
</evidence>
<dbReference type="RefSeq" id="WP_206645557.1">
    <property type="nucleotide sequence ID" value="NZ_CP071247.1"/>
</dbReference>
<dbReference type="Proteomes" id="UP000663555">
    <property type="component" value="Chromosome"/>
</dbReference>
<organism evidence="2 3">
    <name type="scientific">Marinobacter salinisoli</name>
    <dbReference type="NCBI Taxonomy" id="2769486"/>
    <lineage>
        <taxon>Bacteria</taxon>
        <taxon>Pseudomonadati</taxon>
        <taxon>Pseudomonadota</taxon>
        <taxon>Gammaproteobacteria</taxon>
        <taxon>Pseudomonadales</taxon>
        <taxon>Marinobacteraceae</taxon>
        <taxon>Marinobacter</taxon>
    </lineage>
</organism>